<dbReference type="Gene3D" id="1.10.3370.10">
    <property type="entry name" value="SecY subunit domain"/>
    <property type="match status" value="1"/>
</dbReference>
<reference evidence="14 15" key="1">
    <citation type="journal article" date="2016" name="Nat. Commun.">
        <title>Thousands of microbial genomes shed light on interconnected biogeochemical processes in an aquifer system.</title>
        <authorList>
            <person name="Anantharaman K."/>
            <person name="Brown C.T."/>
            <person name="Hug L.A."/>
            <person name="Sharon I."/>
            <person name="Castelle C.J."/>
            <person name="Probst A.J."/>
            <person name="Thomas B.C."/>
            <person name="Singh A."/>
            <person name="Wilkins M.J."/>
            <person name="Karaoz U."/>
            <person name="Brodie E.L."/>
            <person name="Williams K.H."/>
            <person name="Hubbard S.S."/>
            <person name="Banfield J.F."/>
        </authorList>
    </citation>
    <scope>NUCLEOTIDE SEQUENCE [LARGE SCALE GENOMIC DNA]</scope>
</reference>
<dbReference type="NCBIfam" id="TIGR00967">
    <property type="entry name" value="3a0501s007"/>
    <property type="match status" value="1"/>
</dbReference>
<feature type="transmembrane region" description="Helical" evidence="10">
    <location>
        <begin position="371"/>
        <end position="392"/>
    </location>
</feature>
<dbReference type="InterPro" id="IPR002208">
    <property type="entry name" value="SecY/SEC61-alpha"/>
</dbReference>
<feature type="transmembrane region" description="Helical" evidence="10">
    <location>
        <begin position="212"/>
        <end position="232"/>
    </location>
</feature>
<dbReference type="PIRSF" id="PIRSF004557">
    <property type="entry name" value="SecY"/>
    <property type="match status" value="1"/>
</dbReference>
<proteinExistence type="inferred from homology"/>
<dbReference type="Pfam" id="PF00344">
    <property type="entry name" value="SecY"/>
    <property type="match status" value="1"/>
</dbReference>
<evidence type="ECO:0000256" key="8">
    <source>
        <dbReference type="ARBA" id="ARBA00023136"/>
    </source>
</evidence>
<evidence type="ECO:0000256" key="1">
    <source>
        <dbReference type="ARBA" id="ARBA00004141"/>
    </source>
</evidence>
<dbReference type="PROSITE" id="PS00756">
    <property type="entry name" value="SECY_2"/>
    <property type="match status" value="1"/>
</dbReference>
<evidence type="ECO:0000256" key="10">
    <source>
        <dbReference type="HAMAP-Rule" id="MF_01465"/>
    </source>
</evidence>
<keyword evidence="7 10" id="KW-0811">Translocation</keyword>
<accession>A0A1G2S6U5</accession>
<evidence type="ECO:0000256" key="4">
    <source>
        <dbReference type="ARBA" id="ARBA00022692"/>
    </source>
</evidence>
<evidence type="ECO:0000256" key="2">
    <source>
        <dbReference type="ARBA" id="ARBA00005751"/>
    </source>
</evidence>
<keyword evidence="10" id="KW-1003">Cell membrane</keyword>
<keyword evidence="8 10" id="KW-0472">Membrane</keyword>
<comment type="caution">
    <text evidence="10">Lacks conserved residue(s) required for the propagation of feature annotation.</text>
</comment>
<feature type="transmembrane region" description="Helical" evidence="10">
    <location>
        <begin position="119"/>
        <end position="142"/>
    </location>
</feature>
<dbReference type="STRING" id="1802723.A2675_02370"/>
<feature type="transmembrane region" description="Helical" evidence="10">
    <location>
        <begin position="178"/>
        <end position="200"/>
    </location>
</feature>
<dbReference type="SUPFAM" id="SSF103491">
    <property type="entry name" value="Preprotein translocase SecY subunit"/>
    <property type="match status" value="1"/>
</dbReference>
<evidence type="ECO:0000256" key="7">
    <source>
        <dbReference type="ARBA" id="ARBA00023010"/>
    </source>
</evidence>
<feature type="transmembrane region" description="Helical" evidence="10">
    <location>
        <begin position="269"/>
        <end position="293"/>
    </location>
</feature>
<feature type="transmembrane region" description="Helical" evidence="10">
    <location>
        <begin position="313"/>
        <end position="333"/>
    </location>
</feature>
<keyword evidence="4 10" id="KW-0812">Transmembrane</keyword>
<comment type="function">
    <text evidence="10 11">The central subunit of the protein translocation channel SecYEG. Consists of two halves formed by TMs 1-5 and 6-10. These two domains form a lateral gate at the front which open onto the bilayer between TMs 2 and 7, and are clamped together by SecE at the back. The channel is closed by both a pore ring composed of hydrophobic SecY resides and a short helix (helix 2A) on the extracellular side of the membrane which forms a plug. The plug probably moves laterally to allow the channel to open. The ring and the pore may move independently.</text>
</comment>
<evidence type="ECO:0000256" key="9">
    <source>
        <dbReference type="ARBA" id="ARBA00039733"/>
    </source>
</evidence>
<evidence type="ECO:0000256" key="5">
    <source>
        <dbReference type="ARBA" id="ARBA00022927"/>
    </source>
</evidence>
<evidence type="ECO:0000256" key="13">
    <source>
        <dbReference type="RuleBase" id="RU004349"/>
    </source>
</evidence>
<comment type="caution">
    <text evidence="14">The sequence shown here is derived from an EMBL/GenBank/DDBJ whole genome shotgun (WGS) entry which is preliminary data.</text>
</comment>
<evidence type="ECO:0000313" key="14">
    <source>
        <dbReference type="EMBL" id="OHA80717.1"/>
    </source>
</evidence>
<dbReference type="InterPro" id="IPR026593">
    <property type="entry name" value="SecY"/>
</dbReference>
<gene>
    <name evidence="10" type="primary">secY</name>
    <name evidence="14" type="ORF">A2675_02370</name>
</gene>
<dbReference type="GO" id="GO:0043952">
    <property type="term" value="P:protein transport by the Sec complex"/>
    <property type="evidence" value="ECO:0007669"/>
    <property type="project" value="UniProtKB-UniRule"/>
</dbReference>
<protein>
    <recommendedName>
        <fullName evidence="9 10">Protein translocase subunit SecY</fullName>
    </recommendedName>
</protein>
<evidence type="ECO:0000256" key="3">
    <source>
        <dbReference type="ARBA" id="ARBA00022448"/>
    </source>
</evidence>
<dbReference type="EMBL" id="MHUS01000019">
    <property type="protein sequence ID" value="OHA80717.1"/>
    <property type="molecule type" value="Genomic_DNA"/>
</dbReference>
<dbReference type="PROSITE" id="PS00755">
    <property type="entry name" value="SECY_1"/>
    <property type="match status" value="1"/>
</dbReference>
<dbReference type="PRINTS" id="PR00303">
    <property type="entry name" value="SECYTRNLCASE"/>
</dbReference>
<dbReference type="PANTHER" id="PTHR10906">
    <property type="entry name" value="SECY/SEC61-ALPHA FAMILY MEMBER"/>
    <property type="match status" value="1"/>
</dbReference>
<dbReference type="InterPro" id="IPR023201">
    <property type="entry name" value="SecY_dom_sf"/>
</dbReference>
<dbReference type="FunFam" id="1.10.3370.10:FF:000001">
    <property type="entry name" value="Preprotein translocase subunit SecY"/>
    <property type="match status" value="1"/>
</dbReference>
<name>A0A1G2S6U5_9BACT</name>
<organism evidence="14 15">
    <name type="scientific">Candidatus Yonathbacteria bacterium RIFCSPHIGHO2_01_FULL_51_10</name>
    <dbReference type="NCBI Taxonomy" id="1802723"/>
    <lineage>
        <taxon>Bacteria</taxon>
        <taxon>Candidatus Yonathiibacteriota</taxon>
    </lineage>
</organism>
<feature type="transmembrane region" description="Helical" evidence="10">
    <location>
        <begin position="398"/>
        <end position="416"/>
    </location>
</feature>
<dbReference type="AlphaFoldDB" id="A0A1G2S6U5"/>
<keyword evidence="6 10" id="KW-1133">Transmembrane helix</keyword>
<dbReference type="GO" id="GO:0065002">
    <property type="term" value="P:intracellular protein transmembrane transport"/>
    <property type="evidence" value="ECO:0007669"/>
    <property type="project" value="UniProtKB-UniRule"/>
</dbReference>
<dbReference type="GO" id="GO:0006605">
    <property type="term" value="P:protein targeting"/>
    <property type="evidence" value="ECO:0007669"/>
    <property type="project" value="UniProtKB-UniRule"/>
</dbReference>
<keyword evidence="3 10" id="KW-0813">Transport</keyword>
<feature type="transmembrane region" description="Helical" evidence="10">
    <location>
        <begin position="154"/>
        <end position="171"/>
    </location>
</feature>
<evidence type="ECO:0000313" key="15">
    <source>
        <dbReference type="Proteomes" id="UP000176997"/>
    </source>
</evidence>
<evidence type="ECO:0000256" key="11">
    <source>
        <dbReference type="RuleBase" id="RU000537"/>
    </source>
</evidence>
<comment type="subunit">
    <text evidence="10">Component of the Sec protein translocase complex. Heterotrimer consisting of SecY, SecE and SecG subunits. The heterotrimers can form oligomers, although 1 heterotrimer is thought to be able to translocate proteins. Interacts with the ribosome. Interacts with SecDF, and other proteins may be involved. Interacts with SecA.</text>
</comment>
<evidence type="ECO:0000256" key="6">
    <source>
        <dbReference type="ARBA" id="ARBA00022989"/>
    </source>
</evidence>
<comment type="subcellular location">
    <subcellularLocation>
        <location evidence="10">Cell membrane</location>
        <topology evidence="10">Multi-pass membrane protein</topology>
    </subcellularLocation>
    <subcellularLocation>
        <location evidence="1 12">Membrane</location>
        <topology evidence="1 12">Multi-pass membrane protein</topology>
    </subcellularLocation>
</comment>
<keyword evidence="5 10" id="KW-0653">Protein transport</keyword>
<evidence type="ECO:0000256" key="12">
    <source>
        <dbReference type="RuleBase" id="RU003484"/>
    </source>
</evidence>
<sequence>MNTFFTKLKMMLSDSSLRGRILFVFLALALFRLLAAIPIPAATGGSVEGLLSQNSALGLFNVLTGGGLSAVSIMMLGVGPYITSSIIMQLLTMMSPKLKALYHEEGDAGRLKFAQYSRLLTVPLALIQGYGLLIFLRSQGLLGSIGVGITNKELIVSTLIVAAGSLLLMWIGELISEFGVGNGVSLIIFAGIISGLPALIGQNIAKFDVSQIPVYLGFLLISIAVIAAVVFITEAERPIPVTYAKRVRGMKVYGGGSTYLPLRLNQAGVIPIIFALSILVFPQMLANIMAVSSHQTLQTIGIFIRDNIVGNQWVNSIIYFGLVFMFTFFYTAVTFEPDSVATNLQKNGAFIPGVRPGNPTAEYLAKVLTRITMVGAVFLGLIAVLPFIVQSITGSTTLAIGGTALLIVVSVVTDLIKKIDAQISMREY</sequence>
<feature type="transmembrane region" description="Helical" evidence="10">
    <location>
        <begin position="68"/>
        <end position="91"/>
    </location>
</feature>
<dbReference type="Proteomes" id="UP000176997">
    <property type="component" value="Unassembled WGS sequence"/>
</dbReference>
<dbReference type="InterPro" id="IPR030659">
    <property type="entry name" value="SecY_CS"/>
</dbReference>
<dbReference type="GO" id="GO:0005886">
    <property type="term" value="C:plasma membrane"/>
    <property type="evidence" value="ECO:0007669"/>
    <property type="project" value="UniProtKB-SubCell"/>
</dbReference>
<comment type="similarity">
    <text evidence="2 10 13">Belongs to the SecY/SEC61-alpha family.</text>
</comment>
<dbReference type="HAMAP" id="MF_01465">
    <property type="entry name" value="SecY"/>
    <property type="match status" value="1"/>
</dbReference>